<dbReference type="EMBL" id="BDIP01000537">
    <property type="protein sequence ID" value="GIQ81933.1"/>
    <property type="molecule type" value="Genomic_DNA"/>
</dbReference>
<dbReference type="AlphaFoldDB" id="A0A9K3CRK3"/>
<organism evidence="2 3">
    <name type="scientific">Kipferlia bialata</name>
    <dbReference type="NCBI Taxonomy" id="797122"/>
    <lineage>
        <taxon>Eukaryota</taxon>
        <taxon>Metamonada</taxon>
        <taxon>Carpediemonas-like organisms</taxon>
        <taxon>Kipferlia</taxon>
    </lineage>
</organism>
<reference evidence="2 3" key="1">
    <citation type="journal article" date="2018" name="PLoS ONE">
        <title>The draft genome of Kipferlia bialata reveals reductive genome evolution in fornicate parasites.</title>
        <authorList>
            <person name="Tanifuji G."/>
            <person name="Takabayashi S."/>
            <person name="Kume K."/>
            <person name="Takagi M."/>
            <person name="Nakayama T."/>
            <person name="Kamikawa R."/>
            <person name="Inagaki Y."/>
            <person name="Hashimoto T."/>
        </authorList>
    </citation>
    <scope>NUCLEOTIDE SEQUENCE [LARGE SCALE GENOMIC DNA]</scope>
    <source>
        <strain evidence="2">NY0173</strain>
    </source>
</reference>
<feature type="region of interest" description="Disordered" evidence="1">
    <location>
        <begin position="219"/>
        <end position="251"/>
    </location>
</feature>
<name>A0A9K3CRK3_9EUKA</name>
<dbReference type="Proteomes" id="UP000265618">
    <property type="component" value="Unassembled WGS sequence"/>
</dbReference>
<sequence length="251" mass="27965">MSLGDGTDTTRIQARFGWMQGGYAVAKKAVGDVSLFKLATGECPTLPRVPQYTAWTGYTTFFSLGHTLLAKHGLYNPTEPSKYYRLTDTYQWECCSHWGLDPFEEPGAVIELAGGVICIGYTDRDDNVYDDEDDSEGADESDYERYGVGYLDSVSERFVRVCETSFICHRPVQLTPETYLVYCVSDIDMSQTGLYVLHVDLSALRDMVGALTPVNLGAGQTERRQSVSPSLSRRDSEQESSYLEPSESDTE</sequence>
<proteinExistence type="predicted"/>
<protein>
    <submittedName>
        <fullName evidence="2">Uncharacterized protein</fullName>
    </submittedName>
</protein>
<evidence type="ECO:0000313" key="3">
    <source>
        <dbReference type="Proteomes" id="UP000265618"/>
    </source>
</evidence>
<gene>
    <name evidence="2" type="ORF">KIPB_002978</name>
</gene>
<comment type="caution">
    <text evidence="2">The sequence shown here is derived from an EMBL/GenBank/DDBJ whole genome shotgun (WGS) entry which is preliminary data.</text>
</comment>
<evidence type="ECO:0000256" key="1">
    <source>
        <dbReference type="SAM" id="MobiDB-lite"/>
    </source>
</evidence>
<evidence type="ECO:0000313" key="2">
    <source>
        <dbReference type="EMBL" id="GIQ81933.1"/>
    </source>
</evidence>
<accession>A0A9K3CRK3</accession>
<keyword evidence="3" id="KW-1185">Reference proteome</keyword>